<dbReference type="SUPFAM" id="SSF54928">
    <property type="entry name" value="RNA-binding domain, RBD"/>
    <property type="match status" value="1"/>
</dbReference>
<comment type="caution">
    <text evidence="4">The sequence shown here is derived from an EMBL/GenBank/DDBJ whole genome shotgun (WGS) entry which is preliminary data.</text>
</comment>
<dbReference type="GO" id="GO:0000447">
    <property type="term" value="P:endonucleolytic cleavage in ITS1 to separate SSU-rRNA from 5.8S rRNA and LSU-rRNA from tricistronic rRNA transcript (SSU-rRNA, 5.8S rRNA, LSU-rRNA)"/>
    <property type="evidence" value="ECO:0007669"/>
    <property type="project" value="TreeGrafter"/>
</dbReference>
<name>A0A836K8K3_LEIEN</name>
<dbReference type="InterPro" id="IPR035979">
    <property type="entry name" value="RBD_domain_sf"/>
</dbReference>
<dbReference type="InterPro" id="IPR039119">
    <property type="entry name" value="ABT1/Esf2"/>
</dbReference>
<dbReference type="KEGG" id="lenr:94168183"/>
<accession>A0A836K8K3</accession>
<dbReference type="EMBL" id="JAFHKP010000035">
    <property type="protein sequence ID" value="KAG5467254.1"/>
    <property type="molecule type" value="Genomic_DNA"/>
</dbReference>
<proteinExistence type="predicted"/>
<evidence type="ECO:0000259" key="3">
    <source>
        <dbReference type="PROSITE" id="PS50102"/>
    </source>
</evidence>
<dbReference type="GeneID" id="94168183"/>
<dbReference type="GO" id="GO:0000480">
    <property type="term" value="P:endonucleolytic cleavage in 5'-ETS of tricistronic rRNA transcript (SSU-rRNA, 5.8S rRNA, LSU-rRNA)"/>
    <property type="evidence" value="ECO:0007669"/>
    <property type="project" value="TreeGrafter"/>
</dbReference>
<dbReference type="GO" id="GO:0005730">
    <property type="term" value="C:nucleolus"/>
    <property type="evidence" value="ECO:0007669"/>
    <property type="project" value="TreeGrafter"/>
</dbReference>
<feature type="region of interest" description="Disordered" evidence="2">
    <location>
        <begin position="125"/>
        <end position="144"/>
    </location>
</feature>
<dbReference type="GO" id="GO:0000472">
    <property type="term" value="P:endonucleolytic cleavage to generate mature 5'-end of SSU-rRNA from (SSU-rRNA, 5.8S rRNA, LSU-rRNA)"/>
    <property type="evidence" value="ECO:0007669"/>
    <property type="project" value="TreeGrafter"/>
</dbReference>
<dbReference type="PANTHER" id="PTHR12311">
    <property type="entry name" value="ACTIVATOR OF BASAL TRANSCRIPTION 1"/>
    <property type="match status" value="1"/>
</dbReference>
<dbReference type="GO" id="GO:0034462">
    <property type="term" value="P:small-subunit processome assembly"/>
    <property type="evidence" value="ECO:0007669"/>
    <property type="project" value="TreeGrafter"/>
</dbReference>
<dbReference type="Proteomes" id="UP000674179">
    <property type="component" value="Chromosome 35"/>
</dbReference>
<dbReference type="InterPro" id="IPR000504">
    <property type="entry name" value="RRM_dom"/>
</dbReference>
<reference evidence="4 5" key="1">
    <citation type="submission" date="2021-02" db="EMBL/GenBank/DDBJ databases">
        <title>Leishmania (Mundinia) enrietti genome sequencing and assembly.</title>
        <authorList>
            <person name="Almutairi H."/>
            <person name="Gatherer D."/>
        </authorList>
    </citation>
    <scope>NUCLEOTIDE SEQUENCE [LARGE SCALE GENOMIC DNA]</scope>
    <source>
        <strain evidence="4">CUR178</strain>
    </source>
</reference>
<feature type="domain" description="RRM" evidence="3">
    <location>
        <begin position="16"/>
        <end position="98"/>
    </location>
</feature>
<feature type="region of interest" description="Disordered" evidence="2">
    <location>
        <begin position="150"/>
        <end position="231"/>
    </location>
</feature>
<organism evidence="4 5">
    <name type="scientific">Leishmania enriettii</name>
    <dbReference type="NCBI Taxonomy" id="5663"/>
    <lineage>
        <taxon>Eukaryota</taxon>
        <taxon>Discoba</taxon>
        <taxon>Euglenozoa</taxon>
        <taxon>Kinetoplastea</taxon>
        <taxon>Metakinetoplastina</taxon>
        <taxon>Trypanosomatida</taxon>
        <taxon>Trypanosomatidae</taxon>
        <taxon>Leishmaniinae</taxon>
        <taxon>Leishmania</taxon>
    </lineage>
</organism>
<dbReference type="Gene3D" id="3.30.70.330">
    <property type="match status" value="1"/>
</dbReference>
<dbReference type="AlphaFoldDB" id="A0A836K8K3"/>
<dbReference type="PROSITE" id="PS50102">
    <property type="entry name" value="RRM"/>
    <property type="match status" value="1"/>
</dbReference>
<dbReference type="GO" id="GO:0003723">
    <property type="term" value="F:RNA binding"/>
    <property type="evidence" value="ECO:0007669"/>
    <property type="project" value="UniProtKB-UniRule"/>
</dbReference>
<evidence type="ECO:0000256" key="2">
    <source>
        <dbReference type="SAM" id="MobiDB-lite"/>
    </source>
</evidence>
<evidence type="ECO:0000313" key="5">
    <source>
        <dbReference type="Proteomes" id="UP000674179"/>
    </source>
</evidence>
<dbReference type="RefSeq" id="XP_067688776.1">
    <property type="nucleotide sequence ID" value="XM_067832673.1"/>
</dbReference>
<sequence length="248" mass="28031">MGLLGEERYTPPSQRGVLYFNTIPRDMRPQEIRLHFNQYGEVRRMKFIPFPKKARRPGGPLLPLQYKEGWMEFASASDAQHAAQCMNGQPIDVKRQRRCYGQLWTVRFMDGLTWDSLLEEAEGKRRARRAAEVEARKEERSMNEAYRRMAMEAQQQRKARRRQCEEVKVASHSGADARGDVSSASITADDGASRALGDTDRGATAKSASKSRMLSVKKSVNEPVKKKTAAATPIRIAASECKRLARKG</sequence>
<keyword evidence="5" id="KW-1185">Reference proteome</keyword>
<evidence type="ECO:0000256" key="1">
    <source>
        <dbReference type="PROSITE-ProRule" id="PRU00176"/>
    </source>
</evidence>
<dbReference type="InterPro" id="IPR012677">
    <property type="entry name" value="Nucleotide-bd_a/b_plait_sf"/>
</dbReference>
<dbReference type="PANTHER" id="PTHR12311:SF7">
    <property type="entry name" value="ACTIVATOR OF BASAL TRANSCRIPTION 1"/>
    <property type="match status" value="1"/>
</dbReference>
<dbReference type="OrthoDB" id="287393at2759"/>
<protein>
    <recommendedName>
        <fullName evidence="3">RRM domain-containing protein</fullName>
    </recommendedName>
</protein>
<evidence type="ECO:0000313" key="4">
    <source>
        <dbReference type="EMBL" id="KAG5467254.1"/>
    </source>
</evidence>
<gene>
    <name evidence="4" type="ORF">CUR178_00895</name>
</gene>
<feature type="compositionally biased region" description="Basic and acidic residues" evidence="2">
    <location>
        <begin position="162"/>
        <end position="179"/>
    </location>
</feature>
<keyword evidence="1" id="KW-0694">RNA-binding</keyword>